<feature type="region of interest" description="Disordered" evidence="1">
    <location>
        <begin position="426"/>
        <end position="461"/>
    </location>
</feature>
<feature type="compositionally biased region" description="Acidic residues" evidence="1">
    <location>
        <begin position="158"/>
        <end position="173"/>
    </location>
</feature>
<accession>A0A2W5AXQ4</accession>
<dbReference type="Proteomes" id="UP000249451">
    <property type="component" value="Unassembled WGS sequence"/>
</dbReference>
<protein>
    <submittedName>
        <fullName evidence="2">Uncharacterized protein</fullName>
    </submittedName>
</protein>
<dbReference type="EMBL" id="QFNY01000356">
    <property type="protein sequence ID" value="PZO97857.1"/>
    <property type="molecule type" value="Genomic_DNA"/>
</dbReference>
<feature type="non-terminal residue" evidence="2">
    <location>
        <position position="478"/>
    </location>
</feature>
<comment type="caution">
    <text evidence="2">The sequence shown here is derived from an EMBL/GenBank/DDBJ whole genome shotgun (WGS) entry which is preliminary data.</text>
</comment>
<organism evidence="2 3">
    <name type="scientific">Corynebacterium urealyticum</name>
    <dbReference type="NCBI Taxonomy" id="43771"/>
    <lineage>
        <taxon>Bacteria</taxon>
        <taxon>Bacillati</taxon>
        <taxon>Actinomycetota</taxon>
        <taxon>Actinomycetes</taxon>
        <taxon>Mycobacteriales</taxon>
        <taxon>Corynebacteriaceae</taxon>
        <taxon>Corynebacterium</taxon>
    </lineage>
</organism>
<sequence>MSHKEDLELVELLEDMSPEELAELSDKEMDALLEAKMRVSAAENPDDETLQRFAHEGDGGGGDEPLDDQPPTFGDPVEFDRIPDDASYEDGFEVAPGEDAGLSDTPGADSGYNPAVSESVGQSSPVDFDSFDEGAESNYTDGGDGQFADGGEFAGGEQFDDGAQFDDRDEPVEEASFRPARPQHPDDNFDERELEEELSHPEEEKDPFSDKVDIEDDSDKKSIKERIAELPLPAKIAGPAILIAALIGFLLLSGGQENTAEPVGNGGTHDENTGGAAVPADGVASMPGEDEEAQPVLLTDYIDTTSAKCKDDAGSKNLGPSKAFSSVDTDAWVCYRSMGIDGAVMNIVFREPVTLTEIRLTPGFNYVQQQSGEDKWVQHRVITRILWRAGGGEFTQDIDPQRGEVAYVFDKPVTTESMSLTIQKSEVPDGAEEEGGSNAAIFEDGESVGDNGKQPETTVGKLQDATAVQKLQLYGYPG</sequence>
<evidence type="ECO:0000256" key="1">
    <source>
        <dbReference type="SAM" id="MobiDB-lite"/>
    </source>
</evidence>
<dbReference type="AlphaFoldDB" id="A0A2W5AXQ4"/>
<proteinExistence type="predicted"/>
<feature type="compositionally biased region" description="Basic and acidic residues" evidence="1">
    <location>
        <begin position="197"/>
        <end position="219"/>
    </location>
</feature>
<evidence type="ECO:0000313" key="2">
    <source>
        <dbReference type="EMBL" id="PZO97857.1"/>
    </source>
</evidence>
<gene>
    <name evidence="2" type="ORF">DI609_12145</name>
</gene>
<reference evidence="2 3" key="1">
    <citation type="submission" date="2017-11" db="EMBL/GenBank/DDBJ databases">
        <title>Infants hospitalized years apart are colonized by the same room-sourced microbial strains.</title>
        <authorList>
            <person name="Brooks B."/>
            <person name="Olm M.R."/>
            <person name="Firek B.A."/>
            <person name="Baker R."/>
            <person name="Thomas B.C."/>
            <person name="Morowitz M.J."/>
            <person name="Banfield J.F."/>
        </authorList>
    </citation>
    <scope>NUCLEOTIDE SEQUENCE [LARGE SCALE GENOMIC DNA]</scope>
    <source>
        <strain evidence="2">S2_012_000_R3_87</strain>
    </source>
</reference>
<feature type="region of interest" description="Disordered" evidence="1">
    <location>
        <begin position="38"/>
        <end position="219"/>
    </location>
</feature>
<feature type="compositionally biased region" description="Basic and acidic residues" evidence="1">
    <location>
        <begin position="49"/>
        <end position="58"/>
    </location>
</feature>
<name>A0A2W5AXQ4_9CORY</name>
<evidence type="ECO:0000313" key="3">
    <source>
        <dbReference type="Proteomes" id="UP000249451"/>
    </source>
</evidence>